<dbReference type="SUPFAM" id="SSF47240">
    <property type="entry name" value="Ferritin-like"/>
    <property type="match status" value="1"/>
</dbReference>
<organism evidence="1 2">
    <name type="scientific">Dehalococcoides mccartyi</name>
    <dbReference type="NCBI Taxonomy" id="61435"/>
    <lineage>
        <taxon>Bacteria</taxon>
        <taxon>Bacillati</taxon>
        <taxon>Chloroflexota</taxon>
        <taxon>Dehalococcoidia</taxon>
        <taxon>Dehalococcoidales</taxon>
        <taxon>Dehalococcoidaceae</taxon>
        <taxon>Dehalococcoides</taxon>
    </lineage>
</organism>
<reference evidence="1 2" key="1">
    <citation type="submission" date="2015-03" db="EMBL/GenBank/DDBJ databases">
        <title>Genomic characterization of Dehalococcoides mccartyi strain 11a5, an unusal plasmid-containing chloroethene dechlorinator.</title>
        <authorList>
            <person name="Zhao S."/>
            <person name="Ding C."/>
            <person name="He J."/>
        </authorList>
    </citation>
    <scope>NUCLEOTIDE SEQUENCE [LARGE SCALE GENOMIC DNA]</scope>
    <source>
        <strain evidence="1 2">11a5</strain>
    </source>
</reference>
<accession>A0A142VAY5</accession>
<dbReference type="PATRIC" id="fig|61435.13.peg.1155"/>
<dbReference type="RefSeq" id="WP_015407890.1">
    <property type="nucleotide sequence ID" value="NZ_AP024514.1"/>
</dbReference>
<dbReference type="OrthoDB" id="166197at2"/>
<gene>
    <name evidence="1" type="ORF">Dm11a5_1132</name>
</gene>
<evidence type="ECO:0000313" key="2">
    <source>
        <dbReference type="Proteomes" id="UP000076394"/>
    </source>
</evidence>
<evidence type="ECO:0000313" key="1">
    <source>
        <dbReference type="EMBL" id="AMU86958.1"/>
    </source>
</evidence>
<protein>
    <submittedName>
        <fullName evidence="1">Rubrerythrin-like protein</fullName>
    </submittedName>
</protein>
<dbReference type="InterPro" id="IPR009078">
    <property type="entry name" value="Ferritin-like_SF"/>
</dbReference>
<dbReference type="AlphaFoldDB" id="A0A142VAY5"/>
<sequence length="151" mass="17617">MTDIIQLMAKNETMIGQLYRLYANRFPEEKTFFLGIASEEDNHHAWIENISKQATELQSTLKLDTFTPSAVKAYQNYLMQEMQPERIRQLNLHQALSISLYIEKSLLEKHFLEIFKNGDPKLEYVTNSLVTATLEHAQRVQAKLNEITQKD</sequence>
<proteinExistence type="predicted"/>
<name>A0A142VAY5_9CHLR</name>
<dbReference type="Proteomes" id="UP000076394">
    <property type="component" value="Chromosome"/>
</dbReference>
<dbReference type="Gene3D" id="1.20.1260.10">
    <property type="match status" value="1"/>
</dbReference>
<dbReference type="EMBL" id="CP011127">
    <property type="protein sequence ID" value="AMU86958.1"/>
    <property type="molecule type" value="Genomic_DNA"/>
</dbReference>
<dbReference type="InterPro" id="IPR012347">
    <property type="entry name" value="Ferritin-like"/>
</dbReference>